<name>A0A640T2H8_9ACTN</name>
<evidence type="ECO:0000313" key="4">
    <source>
        <dbReference type="Proteomes" id="UP000430079"/>
    </source>
</evidence>
<feature type="region of interest" description="Disordered" evidence="1">
    <location>
        <begin position="1"/>
        <end position="52"/>
    </location>
</feature>
<dbReference type="EMBL" id="BLIO01000001">
    <property type="protein sequence ID" value="GFE17937.1"/>
    <property type="molecule type" value="Genomic_DNA"/>
</dbReference>
<proteinExistence type="predicted"/>
<gene>
    <name evidence="3" type="ORF">Sgleb_59840</name>
</gene>
<reference evidence="3 4" key="1">
    <citation type="submission" date="2019-12" db="EMBL/GenBank/DDBJ databases">
        <title>Whole genome shotgun sequence of Streptomyces hygroscopicus subsp. glebosus NBRC 13786.</title>
        <authorList>
            <person name="Ichikawa N."/>
            <person name="Kimura A."/>
            <person name="Kitahashi Y."/>
            <person name="Komaki H."/>
            <person name="Tamura T."/>
        </authorList>
    </citation>
    <scope>NUCLEOTIDE SEQUENCE [LARGE SCALE GENOMIC DNA]</scope>
    <source>
        <strain evidence="3 4">NBRC 13786</strain>
    </source>
</reference>
<sequence length="329" mass="35617">MSMSATVGPSACRDARRATAASRMSHAGARDPPHTQGTPRMETTDPHALEPGTEVLVGPVYLAGADDGRTVTEPLDHAEGWTKIIAFGTDTYFTSPCQRVRIAHPLESHYGGWTIAYAEDPLGVPDWITTFDRNTPDEVVAAFTGALVRGLESHFADYLNGGKHHTGASPAAMLAEHGWEAARDSRPHRQVSPDGHAAYRIRSGWVHEYDELLNPEKSLWRMSAGPDPISEPSWQAYFSSYTPEHLIAASAAALTDTTPVVRQAQRIPNRHRFLVDVQLPHRAKLAPCTAAALARSPHASLPGKTPVIPHAPVAGLTPAIVPATSRRQR</sequence>
<accession>A0A640T2H8</accession>
<dbReference type="Pfam" id="PF03771">
    <property type="entry name" value="SPDY"/>
    <property type="match status" value="2"/>
</dbReference>
<organism evidence="3 4">
    <name type="scientific">Streptomyces glebosus</name>
    <dbReference type="NCBI Taxonomy" id="249580"/>
    <lineage>
        <taxon>Bacteria</taxon>
        <taxon>Bacillati</taxon>
        <taxon>Actinomycetota</taxon>
        <taxon>Actinomycetes</taxon>
        <taxon>Kitasatosporales</taxon>
        <taxon>Streptomycetaceae</taxon>
        <taxon>Streptomyces</taxon>
    </lineage>
</organism>
<comment type="caution">
    <text evidence="3">The sequence shown here is derived from an EMBL/GenBank/DDBJ whole genome shotgun (WGS) entry which is preliminary data.</text>
</comment>
<dbReference type="InterPro" id="IPR005523">
    <property type="entry name" value="DUF317_SPDY"/>
</dbReference>
<feature type="domain" description="DUF317" evidence="2">
    <location>
        <begin position="192"/>
        <end position="260"/>
    </location>
</feature>
<evidence type="ECO:0000313" key="3">
    <source>
        <dbReference type="EMBL" id="GFE17937.1"/>
    </source>
</evidence>
<evidence type="ECO:0000256" key="1">
    <source>
        <dbReference type="SAM" id="MobiDB-lite"/>
    </source>
</evidence>
<dbReference type="Proteomes" id="UP000430079">
    <property type="component" value="Unassembled WGS sequence"/>
</dbReference>
<dbReference type="AlphaFoldDB" id="A0A640T2H8"/>
<keyword evidence="4" id="KW-1185">Reference proteome</keyword>
<evidence type="ECO:0000259" key="2">
    <source>
        <dbReference type="Pfam" id="PF03771"/>
    </source>
</evidence>
<feature type="domain" description="DUF317" evidence="2">
    <location>
        <begin position="94"/>
        <end position="149"/>
    </location>
</feature>
<protein>
    <recommendedName>
        <fullName evidence="2">DUF317 domain-containing protein</fullName>
    </recommendedName>
</protein>